<evidence type="ECO:0000313" key="3">
    <source>
        <dbReference type="Proteomes" id="UP001341840"/>
    </source>
</evidence>
<dbReference type="Proteomes" id="UP001341840">
    <property type="component" value="Unassembled WGS sequence"/>
</dbReference>
<name>A0ABU6SQS6_9FABA</name>
<feature type="region of interest" description="Disordered" evidence="1">
    <location>
        <begin position="27"/>
        <end position="48"/>
    </location>
</feature>
<organism evidence="2 3">
    <name type="scientific">Stylosanthes scabra</name>
    <dbReference type="NCBI Taxonomy" id="79078"/>
    <lineage>
        <taxon>Eukaryota</taxon>
        <taxon>Viridiplantae</taxon>
        <taxon>Streptophyta</taxon>
        <taxon>Embryophyta</taxon>
        <taxon>Tracheophyta</taxon>
        <taxon>Spermatophyta</taxon>
        <taxon>Magnoliopsida</taxon>
        <taxon>eudicotyledons</taxon>
        <taxon>Gunneridae</taxon>
        <taxon>Pentapetalae</taxon>
        <taxon>rosids</taxon>
        <taxon>fabids</taxon>
        <taxon>Fabales</taxon>
        <taxon>Fabaceae</taxon>
        <taxon>Papilionoideae</taxon>
        <taxon>50 kb inversion clade</taxon>
        <taxon>dalbergioids sensu lato</taxon>
        <taxon>Dalbergieae</taxon>
        <taxon>Pterocarpus clade</taxon>
        <taxon>Stylosanthes</taxon>
    </lineage>
</organism>
<keyword evidence="3" id="KW-1185">Reference proteome</keyword>
<proteinExistence type="predicted"/>
<comment type="caution">
    <text evidence="2">The sequence shown here is derived from an EMBL/GenBank/DDBJ whole genome shotgun (WGS) entry which is preliminary data.</text>
</comment>
<gene>
    <name evidence="2" type="ORF">PIB30_074935</name>
</gene>
<dbReference type="EMBL" id="JASCZI010061358">
    <property type="protein sequence ID" value="MED6138524.1"/>
    <property type="molecule type" value="Genomic_DNA"/>
</dbReference>
<evidence type="ECO:0000313" key="2">
    <source>
        <dbReference type="EMBL" id="MED6138524.1"/>
    </source>
</evidence>
<accession>A0ABU6SQS6</accession>
<protein>
    <submittedName>
        <fullName evidence="2">Uncharacterized protein</fullName>
    </submittedName>
</protein>
<evidence type="ECO:0000256" key="1">
    <source>
        <dbReference type="SAM" id="MobiDB-lite"/>
    </source>
</evidence>
<reference evidence="2 3" key="1">
    <citation type="journal article" date="2023" name="Plants (Basel)">
        <title>Bridging the Gap: Combining Genomics and Transcriptomics Approaches to Understand Stylosanthes scabra, an Orphan Legume from the Brazilian Caatinga.</title>
        <authorList>
            <person name="Ferreira-Neto J.R.C."/>
            <person name="da Silva M.D."/>
            <person name="Binneck E."/>
            <person name="de Melo N.F."/>
            <person name="da Silva R.H."/>
            <person name="de Melo A.L.T.M."/>
            <person name="Pandolfi V."/>
            <person name="Bustamante F.O."/>
            <person name="Brasileiro-Vidal A.C."/>
            <person name="Benko-Iseppon A.M."/>
        </authorList>
    </citation>
    <scope>NUCLEOTIDE SEQUENCE [LARGE SCALE GENOMIC DNA]</scope>
    <source>
        <tissue evidence="2">Leaves</tissue>
    </source>
</reference>
<sequence length="120" mass="13598">MGQIHRANPFIRLNGQTFSFEPGPFKIRPSKLESRNPDQKPTCVTPSSRLTRNVASPWKHRRVALRKSSPCLTSTRRAVSSTRVSRTVARLASSLTSTQDYRVARSPEWSCRRTACSLRI</sequence>